<feature type="chain" id="PRO_5017930060" evidence="2">
    <location>
        <begin position="19"/>
        <end position="752"/>
    </location>
</feature>
<keyword evidence="2" id="KW-0732">Signal</keyword>
<dbReference type="Pfam" id="PF03305">
    <property type="entry name" value="Lipoprotein_X"/>
    <property type="match status" value="1"/>
</dbReference>
<evidence type="ECO:0000259" key="3">
    <source>
        <dbReference type="Pfam" id="PF03202"/>
    </source>
</evidence>
<feature type="domain" description="Mycoplasma lipoprotein central" evidence="4">
    <location>
        <begin position="232"/>
        <end position="403"/>
    </location>
</feature>
<gene>
    <name evidence="6" type="ORF">NCTC10126_00735</name>
    <name evidence="5" type="ORF">NPA07_03975</name>
</gene>
<evidence type="ECO:0000256" key="2">
    <source>
        <dbReference type="SAM" id="SignalP"/>
    </source>
</evidence>
<keyword evidence="6" id="KW-0449">Lipoprotein</keyword>
<dbReference type="InterPro" id="IPR004890">
    <property type="entry name" value="Lipoprotein_10_C"/>
</dbReference>
<reference evidence="6 7" key="1">
    <citation type="submission" date="2018-12" db="EMBL/GenBank/DDBJ databases">
        <authorList>
            <consortium name="Pathogen Informatics"/>
        </authorList>
    </citation>
    <scope>NUCLEOTIDE SEQUENCE [LARGE SCALE GENOMIC DNA]</scope>
    <source>
        <strain evidence="6 7">NCTC10126</strain>
    </source>
</reference>
<keyword evidence="8" id="KW-1185">Reference proteome</keyword>
<dbReference type="PROSITE" id="PS51257">
    <property type="entry name" value="PROKAR_LIPOPROTEIN"/>
    <property type="match status" value="1"/>
</dbReference>
<evidence type="ECO:0000313" key="8">
    <source>
        <dbReference type="Proteomes" id="UP001058569"/>
    </source>
</evidence>
<dbReference type="AlphaFoldDB" id="A0A3P8KN04"/>
<evidence type="ECO:0000313" key="5">
    <source>
        <dbReference type="EMBL" id="UUD34943.1"/>
    </source>
</evidence>
<dbReference type="NCBIfam" id="NF045826">
    <property type="entry name" value="lipo_P68"/>
    <property type="match status" value="1"/>
</dbReference>
<dbReference type="Proteomes" id="UP001058569">
    <property type="component" value="Chromosome"/>
</dbReference>
<dbReference type="OrthoDB" id="393769at2"/>
<dbReference type="Pfam" id="PF03202">
    <property type="entry name" value="Lipoprotein_10"/>
    <property type="match status" value="1"/>
</dbReference>
<feature type="domain" description="Mycoplasma lipoprotein C-terminal" evidence="3">
    <location>
        <begin position="592"/>
        <end position="722"/>
    </location>
</feature>
<comment type="similarity">
    <text evidence="1">Belongs to the MG185/MG260 family.</text>
</comment>
<dbReference type="EMBL" id="UZVY01000001">
    <property type="protein sequence ID" value="VDR42228.1"/>
    <property type="molecule type" value="Genomic_DNA"/>
</dbReference>
<evidence type="ECO:0000313" key="7">
    <source>
        <dbReference type="Proteomes" id="UP000280036"/>
    </source>
</evidence>
<name>A0A3P8KN04_9BACT</name>
<dbReference type="InterPro" id="IPR004984">
    <property type="entry name" value="Mycoplasma_lipoprotein_cen_dom"/>
</dbReference>
<evidence type="ECO:0000313" key="6">
    <source>
        <dbReference type="EMBL" id="VDR42228.1"/>
    </source>
</evidence>
<evidence type="ECO:0000256" key="1">
    <source>
        <dbReference type="ARBA" id="ARBA00009031"/>
    </source>
</evidence>
<dbReference type="RefSeq" id="WP_126118439.1">
    <property type="nucleotide sequence ID" value="NZ_CP101806.1"/>
</dbReference>
<accession>A0A3P8KN04</accession>
<feature type="signal peptide" evidence="2">
    <location>
        <begin position="1"/>
        <end position="18"/>
    </location>
</feature>
<dbReference type="EMBL" id="CP101806">
    <property type="protein sequence ID" value="UUD34943.1"/>
    <property type="molecule type" value="Genomic_DNA"/>
</dbReference>
<evidence type="ECO:0000259" key="4">
    <source>
        <dbReference type="Pfam" id="PF03305"/>
    </source>
</evidence>
<dbReference type="InterPro" id="IPR054825">
    <property type="entry name" value="P68-like"/>
</dbReference>
<proteinExistence type="inferred from homology"/>
<sequence>MNNKFKKIALTIAGASMAAVPFISGSCGGGKTKFDVNTNKVRLDVTFARGKQQWNALKWVIDAYNDKEGRNKDFYEKHKEDFAEVDLHNAGSGYSQGHKSISTALSNKDQSNMPQLTLNYGGTVATAIEYGMNLDLGKTANDDYGVERESVHESFMKINDSISGVKQGEVNYLPFLKSTVNFGINGPVFKYILKSLKEAGLTVDNELETKFNLSTNTWDEDIKVVGDDLHFGKAIDKEEIKKIFDNKAISKNILTNGKDLFEFATKAQKCFEKSKDPKTTPVHVLGLDDFAGAWHYLAFSKANGNEEALPIKKIVDATTGVPTISYENAIKTSGAAYENLEPIFKTVMEAVKSGGLKLYGDGQYASSDQTFHKIGGSFGSSAGWHFNYIKKVSNSYSLKLTKDNKTTLITEKELQLVNYGTAKDKNFESLFSVEQSNASKFEGETDKSKPTKTYTSPILKSVDVGKADNYSLILDSSYDSKYDEIVNTLKTQSSSPKRYLIKLESQNEKVALLKDSTFSDKIKYLGQAKDKSGTKQYDLFVTDFDVTTATITINANISINSLGASGQLEKTELIGLMSPTKWDENSKETSFLQGPNLIGFHSNEKINKSTRLFVKWLFDTSKNYKFQKSEDNKFDATKAETYTETTTLKFFTKNSGYLVPFKGFESTEYKDLFEDGNQYHTSMFEQLKKVVGTSSNATLYEEPISPFADLYRNEVKSAFIALATTLKNNPAHDVSYKNDFISSIESKIQTFN</sequence>
<reference evidence="5" key="2">
    <citation type="submission" date="2022-07" db="EMBL/GenBank/DDBJ databases">
        <title>Complete genome of Mycoplasma caviae type strain G122.</title>
        <authorList>
            <person name="Spergser J."/>
        </authorList>
    </citation>
    <scope>NUCLEOTIDE SEQUENCE</scope>
    <source>
        <strain evidence="5">G122</strain>
    </source>
</reference>
<organism evidence="6 7">
    <name type="scientific">Mycoplasmopsis caviae</name>
    <dbReference type="NCBI Taxonomy" id="55603"/>
    <lineage>
        <taxon>Bacteria</taxon>
        <taxon>Bacillati</taxon>
        <taxon>Mycoplasmatota</taxon>
        <taxon>Mycoplasmoidales</taxon>
        <taxon>Metamycoplasmataceae</taxon>
        <taxon>Mycoplasmopsis</taxon>
    </lineage>
</organism>
<dbReference type="Proteomes" id="UP000280036">
    <property type="component" value="Unassembled WGS sequence"/>
</dbReference>
<protein>
    <submittedName>
        <fullName evidence="5">P80 family lipoprotein</fullName>
    </submittedName>
    <submittedName>
        <fullName evidence="6">Uncharacterized lipoprotein MPN_097</fullName>
    </submittedName>
</protein>